<evidence type="ECO:0000259" key="5">
    <source>
        <dbReference type="SMART" id="SM00858"/>
    </source>
</evidence>
<keyword evidence="3 4" id="KW-0574">Periplasm</keyword>
<evidence type="ECO:0000256" key="1">
    <source>
        <dbReference type="ARBA" id="ARBA00004418"/>
    </source>
</evidence>
<comment type="function">
    <text evidence="4">Involved in the assembly process of the P-ring formation. It may associate with FlgF on the rod constituting a structure essential for the P-ring assembly or may act as a modulator protein for the P-ring assembly.</text>
</comment>
<feature type="domain" description="SAF" evidence="5">
    <location>
        <begin position="115"/>
        <end position="177"/>
    </location>
</feature>
<dbReference type="Gene3D" id="2.30.30.760">
    <property type="match status" value="1"/>
</dbReference>
<dbReference type="PANTHER" id="PTHR36307:SF1">
    <property type="entry name" value="FLAGELLA BASAL BODY P-RING FORMATION PROTEIN FLGA"/>
    <property type="match status" value="1"/>
</dbReference>
<feature type="chain" id="PRO_5038167829" description="Flagella basal body P-ring formation protein FlgA" evidence="4">
    <location>
        <begin position="21"/>
        <end position="240"/>
    </location>
</feature>
<evidence type="ECO:0000313" key="7">
    <source>
        <dbReference type="Proteomes" id="UP000782312"/>
    </source>
</evidence>
<dbReference type="SMART" id="SM00858">
    <property type="entry name" value="SAF"/>
    <property type="match status" value="1"/>
</dbReference>
<dbReference type="NCBIfam" id="TIGR03170">
    <property type="entry name" value="flgA_cterm"/>
    <property type="match status" value="1"/>
</dbReference>
<keyword evidence="6" id="KW-0966">Cell projection</keyword>
<dbReference type="AlphaFoldDB" id="A0A932I425"/>
<dbReference type="Gene3D" id="3.90.1210.10">
    <property type="entry name" value="Antifreeze-like/N-acetylneuraminic acid synthase C-terminal domain"/>
    <property type="match status" value="1"/>
</dbReference>
<name>A0A932I425_UNCTE</name>
<evidence type="ECO:0000256" key="3">
    <source>
        <dbReference type="ARBA" id="ARBA00022764"/>
    </source>
</evidence>
<organism evidence="6 7">
    <name type="scientific">Tectimicrobiota bacterium</name>
    <dbReference type="NCBI Taxonomy" id="2528274"/>
    <lineage>
        <taxon>Bacteria</taxon>
        <taxon>Pseudomonadati</taxon>
        <taxon>Nitrospinota/Tectimicrobiota group</taxon>
        <taxon>Candidatus Tectimicrobiota</taxon>
    </lineage>
</organism>
<dbReference type="GO" id="GO:0044780">
    <property type="term" value="P:bacterial-type flagellum assembly"/>
    <property type="evidence" value="ECO:0007669"/>
    <property type="project" value="InterPro"/>
</dbReference>
<dbReference type="Pfam" id="PF13144">
    <property type="entry name" value="ChapFlgA"/>
    <property type="match status" value="1"/>
</dbReference>
<dbReference type="InterPro" id="IPR013974">
    <property type="entry name" value="SAF"/>
</dbReference>
<protein>
    <recommendedName>
        <fullName evidence="4">Flagella basal body P-ring formation protein FlgA</fullName>
    </recommendedName>
</protein>
<evidence type="ECO:0000313" key="6">
    <source>
        <dbReference type="EMBL" id="MBI3128946.1"/>
    </source>
</evidence>
<evidence type="ECO:0000256" key="4">
    <source>
        <dbReference type="RuleBase" id="RU362063"/>
    </source>
</evidence>
<dbReference type="Proteomes" id="UP000782312">
    <property type="component" value="Unassembled WGS sequence"/>
</dbReference>
<comment type="subcellular location">
    <subcellularLocation>
        <location evidence="1 4">Periplasm</location>
    </subcellularLocation>
</comment>
<gene>
    <name evidence="6" type="primary">flgA</name>
    <name evidence="6" type="ORF">HYZ11_15175</name>
</gene>
<keyword evidence="2 4" id="KW-0732">Signal</keyword>
<accession>A0A932I425</accession>
<keyword evidence="6" id="KW-0969">Cilium</keyword>
<comment type="caution">
    <text evidence="6">The sequence shown here is derived from an EMBL/GenBank/DDBJ whole genome shotgun (WGS) entry which is preliminary data.</text>
</comment>
<keyword evidence="6" id="KW-0282">Flagellum</keyword>
<proteinExistence type="inferred from homology"/>
<comment type="similarity">
    <text evidence="4">Belongs to the FlgA family.</text>
</comment>
<dbReference type="GO" id="GO:0042597">
    <property type="term" value="C:periplasmic space"/>
    <property type="evidence" value="ECO:0007669"/>
    <property type="project" value="UniProtKB-SubCell"/>
</dbReference>
<keyword evidence="4" id="KW-1005">Bacterial flagellum biogenesis</keyword>
<dbReference type="InterPro" id="IPR017585">
    <property type="entry name" value="SAF_FlgA"/>
</dbReference>
<sequence length="240" mass="25778">MRQTLLAAALVLSMALPLPAEGQGAPRFLDAGDVAAEVRRFVAAQLGTGPDRAEVRSVQLQGQRVLLPPGRVSLEAELPPQGRLLGRTPLMVVVRNEAGAEVRRLWVTAEIAVYAGVPVARVPLGANQVVDASFFEMRRKDLASLPPDALTRMEDLEGARLRRALAPGEAVRAAEVELPYLVRQGSLVRIVARRGGLMMTAVGKALDSGRKGEAIRILNVDSNKMVQGRVVEKAAVEVLF</sequence>
<dbReference type="CDD" id="cd11614">
    <property type="entry name" value="SAF_CpaB_FlgA_like"/>
    <property type="match status" value="1"/>
</dbReference>
<reference evidence="6" key="1">
    <citation type="submission" date="2020-07" db="EMBL/GenBank/DDBJ databases">
        <title>Huge and variable diversity of episymbiotic CPR bacteria and DPANN archaea in groundwater ecosystems.</title>
        <authorList>
            <person name="He C.Y."/>
            <person name="Keren R."/>
            <person name="Whittaker M."/>
            <person name="Farag I.F."/>
            <person name="Doudna J."/>
            <person name="Cate J.H.D."/>
            <person name="Banfield J.F."/>
        </authorList>
    </citation>
    <scope>NUCLEOTIDE SEQUENCE</scope>
    <source>
        <strain evidence="6">NC_groundwater_763_Ag_S-0.2um_68_21</strain>
    </source>
</reference>
<dbReference type="EMBL" id="JACPUR010000037">
    <property type="protein sequence ID" value="MBI3128946.1"/>
    <property type="molecule type" value="Genomic_DNA"/>
</dbReference>
<evidence type="ECO:0000256" key="2">
    <source>
        <dbReference type="ARBA" id="ARBA00022729"/>
    </source>
</evidence>
<dbReference type="PANTHER" id="PTHR36307">
    <property type="entry name" value="FLAGELLA BASAL BODY P-RING FORMATION PROTEIN FLGA"/>
    <property type="match status" value="1"/>
</dbReference>
<dbReference type="InterPro" id="IPR039246">
    <property type="entry name" value="Flagellar_FlgA"/>
</dbReference>
<feature type="signal peptide" evidence="4">
    <location>
        <begin position="1"/>
        <end position="20"/>
    </location>
</feature>